<dbReference type="AlphaFoldDB" id="A0A834T0E7"/>
<name>A0A834T0E7_9FABA</name>
<sequence length="19" mass="2173">MVLSPRSVVVDFRPALEKE</sequence>
<reference evidence="1" key="1">
    <citation type="submission" date="2020-09" db="EMBL/GenBank/DDBJ databases">
        <title>Genome-Enabled Discovery of Anthraquinone Biosynthesis in Senna tora.</title>
        <authorList>
            <person name="Kang S.-H."/>
            <person name="Pandey R.P."/>
            <person name="Lee C.-M."/>
            <person name="Sim J.-S."/>
            <person name="Jeong J.-T."/>
            <person name="Choi B.-S."/>
            <person name="Jung M."/>
            <person name="Ginzburg D."/>
            <person name="Zhao K."/>
            <person name="Won S.Y."/>
            <person name="Oh T.-J."/>
            <person name="Yu Y."/>
            <person name="Kim N.-H."/>
            <person name="Lee O.R."/>
            <person name="Lee T.-H."/>
            <person name="Bashyal P."/>
            <person name="Kim T.-S."/>
            <person name="Lee W.-H."/>
            <person name="Kawkins C."/>
            <person name="Kim C.-K."/>
            <person name="Kim J.S."/>
            <person name="Ahn B.O."/>
            <person name="Rhee S.Y."/>
            <person name="Sohng J.K."/>
        </authorList>
    </citation>
    <scope>NUCLEOTIDE SEQUENCE</scope>
    <source>
        <tissue evidence="1">Leaf</tissue>
    </source>
</reference>
<evidence type="ECO:0000313" key="2">
    <source>
        <dbReference type="Proteomes" id="UP000634136"/>
    </source>
</evidence>
<proteinExistence type="predicted"/>
<dbReference type="EMBL" id="JAAIUW010000010">
    <property type="protein sequence ID" value="KAF7811412.1"/>
    <property type="molecule type" value="Genomic_DNA"/>
</dbReference>
<keyword evidence="2" id="KW-1185">Reference proteome</keyword>
<dbReference type="Proteomes" id="UP000634136">
    <property type="component" value="Unassembled WGS sequence"/>
</dbReference>
<evidence type="ECO:0000313" key="1">
    <source>
        <dbReference type="EMBL" id="KAF7811412.1"/>
    </source>
</evidence>
<comment type="caution">
    <text evidence="1">The sequence shown here is derived from an EMBL/GenBank/DDBJ whole genome shotgun (WGS) entry which is preliminary data.</text>
</comment>
<accession>A0A834T0E7</accession>
<gene>
    <name evidence="1" type="ORF">G2W53_032388</name>
</gene>
<protein>
    <submittedName>
        <fullName evidence="1">Uncharacterized protein</fullName>
    </submittedName>
</protein>
<organism evidence="1 2">
    <name type="scientific">Senna tora</name>
    <dbReference type="NCBI Taxonomy" id="362788"/>
    <lineage>
        <taxon>Eukaryota</taxon>
        <taxon>Viridiplantae</taxon>
        <taxon>Streptophyta</taxon>
        <taxon>Embryophyta</taxon>
        <taxon>Tracheophyta</taxon>
        <taxon>Spermatophyta</taxon>
        <taxon>Magnoliopsida</taxon>
        <taxon>eudicotyledons</taxon>
        <taxon>Gunneridae</taxon>
        <taxon>Pentapetalae</taxon>
        <taxon>rosids</taxon>
        <taxon>fabids</taxon>
        <taxon>Fabales</taxon>
        <taxon>Fabaceae</taxon>
        <taxon>Caesalpinioideae</taxon>
        <taxon>Cassia clade</taxon>
        <taxon>Senna</taxon>
    </lineage>
</organism>